<dbReference type="OrthoDB" id="10264538at2759"/>
<dbReference type="SUPFAM" id="SSF51294">
    <property type="entry name" value="Hedgehog/intein (Hint) domain"/>
    <property type="match status" value="1"/>
</dbReference>
<dbReference type="InterPro" id="IPR036465">
    <property type="entry name" value="vWFA_dom_sf"/>
</dbReference>
<sequence length="766" mass="83471">MVVSYVTKYSLQSLSQSTNNIVVKDEDMKSESSFEELKSEDTKAESSRCDTPTATMTEYDTSDDVSMSLHAFAGRDGILAKITPPKQPVKPTVHVPCDIVLVIDVSGSMGANAPIPANPGEVAENYGLSVLDLVRHAALTIVETLDESDRLGIVTFASQVKVVQELIPMNKKNKGLAKKNIKKMVPMDATNLWKGLMEAITLFNRESDGKTERVPAMMVLTDGQPNLMCPGQGYVPKMREEVKRLKDERLPASIHTFGFGYNLRSGLLKSIAEEGGGNYAFIPDSGTIGTVFVHAVANLQATYAINATLRLTYSPLLTIEDAMGESVNKQEVEILEGDMENGIPDQHELSILLGNLQYGQSRDIYLRVDAPAELTSDHAIIKASIEYSRMASNTYTQSTSQSLLNPTTLPESELVYHLSRSKICSFLSTIIPMAADGEHKALPRISSEKIQELKALIKDIPAKRFPSDPNNKSLIEDLEGAQPKGQVSLALTNREYYKKWGAHYIPSYLNAHTRQICNTFKDPGPLRYGVDSPLFIACRNKLDHAFDSIPPPKPSNQHTATHRGRVHMSSYNSSSGVCFISSTPVRLASGRTVPIKALRRGVAVQTPSGPRRVVAVLKTPVQREIMCRVGELVVTPWHPLSLDGGKTWTFPAGVADRPVRYTGCIYSVLLQPGRDSEAHAINVAGTWGVTLGYGIVTGQDVRAHQFFGNYGKVVRSLRRISVSKKGVAVGGGVNRDSVTGLVSGFASLRKPDGAFNEVSNSAVCVV</sequence>
<proteinExistence type="predicted"/>
<dbReference type="PROSITE" id="PS50234">
    <property type="entry name" value="VWFA"/>
    <property type="match status" value="1"/>
</dbReference>
<dbReference type="Proteomes" id="UP000070054">
    <property type="component" value="Unassembled WGS sequence"/>
</dbReference>
<dbReference type="SMART" id="SM00327">
    <property type="entry name" value="VWA"/>
    <property type="match status" value="1"/>
</dbReference>
<feature type="domain" description="VWFA" evidence="2">
    <location>
        <begin position="98"/>
        <end position="296"/>
    </location>
</feature>
<dbReference type="InterPro" id="IPR002035">
    <property type="entry name" value="VWF_A"/>
</dbReference>
<name>A0A135TWQ1_9PEZI</name>
<protein>
    <submittedName>
        <fullName evidence="3">von Willebrand factor type A domain-containing protein</fullName>
    </submittedName>
</protein>
<comment type="caution">
    <text evidence="3">The sequence shown here is derived from an EMBL/GenBank/DDBJ whole genome shotgun (WGS) entry which is preliminary data.</text>
</comment>
<dbReference type="InterPro" id="IPR036844">
    <property type="entry name" value="Hint_dom_sf"/>
</dbReference>
<evidence type="ECO:0000259" key="2">
    <source>
        <dbReference type="PROSITE" id="PS50234"/>
    </source>
</evidence>
<evidence type="ECO:0000256" key="1">
    <source>
        <dbReference type="SAM" id="MobiDB-lite"/>
    </source>
</evidence>
<feature type="region of interest" description="Disordered" evidence="1">
    <location>
        <begin position="27"/>
        <end position="54"/>
    </location>
</feature>
<feature type="compositionally biased region" description="Basic and acidic residues" evidence="1">
    <location>
        <begin position="27"/>
        <end position="48"/>
    </location>
</feature>
<dbReference type="Pfam" id="PF14624">
    <property type="entry name" value="Vwaint"/>
    <property type="match status" value="1"/>
</dbReference>
<evidence type="ECO:0000313" key="4">
    <source>
        <dbReference type="Proteomes" id="UP000070054"/>
    </source>
</evidence>
<dbReference type="InterPro" id="IPR032838">
    <property type="entry name" value="Vwaint_dom"/>
</dbReference>
<dbReference type="PANTHER" id="PTHR10579:SF156">
    <property type="entry name" value="VWFA DOMAIN-CONTAINING PROTEIN"/>
    <property type="match status" value="1"/>
</dbReference>
<gene>
    <name evidence="3" type="ORF">CNYM01_01637</name>
</gene>
<dbReference type="InterPro" id="IPR051266">
    <property type="entry name" value="CLCR"/>
</dbReference>
<organism evidence="3 4">
    <name type="scientific">Colletotrichum nymphaeae SA-01</name>
    <dbReference type="NCBI Taxonomy" id="1460502"/>
    <lineage>
        <taxon>Eukaryota</taxon>
        <taxon>Fungi</taxon>
        <taxon>Dikarya</taxon>
        <taxon>Ascomycota</taxon>
        <taxon>Pezizomycotina</taxon>
        <taxon>Sordariomycetes</taxon>
        <taxon>Hypocreomycetidae</taxon>
        <taxon>Glomerellales</taxon>
        <taxon>Glomerellaceae</taxon>
        <taxon>Colletotrichum</taxon>
        <taxon>Colletotrichum acutatum species complex</taxon>
    </lineage>
</organism>
<dbReference type="PANTHER" id="PTHR10579">
    <property type="entry name" value="CALCIUM-ACTIVATED CHLORIDE CHANNEL REGULATOR"/>
    <property type="match status" value="1"/>
</dbReference>
<dbReference type="EMBL" id="JEMN01001001">
    <property type="protein sequence ID" value="KXH52586.1"/>
    <property type="molecule type" value="Genomic_DNA"/>
</dbReference>
<dbReference type="Pfam" id="PF14623">
    <property type="entry name" value="Vint"/>
    <property type="match status" value="1"/>
</dbReference>
<dbReference type="AlphaFoldDB" id="A0A135TWQ1"/>
<keyword evidence="4" id="KW-1185">Reference proteome</keyword>
<dbReference type="SUPFAM" id="SSF53300">
    <property type="entry name" value="vWA-like"/>
    <property type="match status" value="1"/>
</dbReference>
<evidence type="ECO:0000313" key="3">
    <source>
        <dbReference type="EMBL" id="KXH52586.1"/>
    </source>
</evidence>
<accession>A0A135TWQ1</accession>
<dbReference type="InterPro" id="IPR039510">
    <property type="entry name" value="Vint_dom"/>
</dbReference>
<dbReference type="Gene3D" id="3.40.50.410">
    <property type="entry name" value="von Willebrand factor, type A domain"/>
    <property type="match status" value="1"/>
</dbReference>
<reference evidence="3 4" key="1">
    <citation type="submission" date="2014-02" db="EMBL/GenBank/DDBJ databases">
        <title>The genome sequence of Colletotrichum nymphaeae SA-01.</title>
        <authorList>
            <person name="Baroncelli R."/>
            <person name="Thon M.R."/>
        </authorList>
    </citation>
    <scope>NUCLEOTIDE SEQUENCE [LARGE SCALE GENOMIC DNA]</scope>
    <source>
        <strain evidence="3 4">SA-01</strain>
    </source>
</reference>
<dbReference type="Pfam" id="PF00092">
    <property type="entry name" value="VWA"/>
    <property type="match status" value="1"/>
</dbReference>